<gene>
    <name evidence="2" type="primary">ago1_2</name>
    <name evidence="2" type="ORF">N0V91_000408</name>
</gene>
<evidence type="ECO:0000256" key="1">
    <source>
        <dbReference type="SAM" id="MobiDB-lite"/>
    </source>
</evidence>
<dbReference type="EMBL" id="JAPEVA010000002">
    <property type="protein sequence ID" value="KAJ4412647.1"/>
    <property type="molecule type" value="Genomic_DNA"/>
</dbReference>
<reference evidence="2" key="1">
    <citation type="submission" date="2022-10" db="EMBL/GenBank/DDBJ databases">
        <title>Tapping the CABI collections for fungal endophytes: first genome assemblies for Collariella, Neodidymelliopsis, Ascochyta clinopodiicola, Didymella pomorum, Didymosphaeria variabile, Neocosmospora piperis and Neocucurbitaria cava.</title>
        <authorList>
            <person name="Hill R."/>
        </authorList>
    </citation>
    <scope>NUCLEOTIDE SEQUENCE</scope>
    <source>
        <strain evidence="2">IMI 355091</strain>
    </source>
</reference>
<protein>
    <submittedName>
        <fullName evidence="2">Protein argonaute</fullName>
    </submittedName>
</protein>
<proteinExistence type="predicted"/>
<feature type="compositionally biased region" description="Low complexity" evidence="1">
    <location>
        <begin position="11"/>
        <end position="32"/>
    </location>
</feature>
<dbReference type="AlphaFoldDB" id="A0A9W9DBW6"/>
<feature type="compositionally biased region" description="Polar residues" evidence="1">
    <location>
        <begin position="86"/>
        <end position="95"/>
    </location>
</feature>
<feature type="region of interest" description="Disordered" evidence="1">
    <location>
        <begin position="1"/>
        <end position="66"/>
    </location>
</feature>
<sequence length="95" mass="10294">MAGPAKNRGLAQKAQQQQAARSSNNSSSSRDQPTQRSINKFDGNKDPQGHGADSRPEDRWRSQDLKNLSEFLGIGGWAAARGPEPKNSTFQGQDA</sequence>
<keyword evidence="3" id="KW-1185">Reference proteome</keyword>
<organism evidence="2 3">
    <name type="scientific">Didymella pomorum</name>
    <dbReference type="NCBI Taxonomy" id="749634"/>
    <lineage>
        <taxon>Eukaryota</taxon>
        <taxon>Fungi</taxon>
        <taxon>Dikarya</taxon>
        <taxon>Ascomycota</taxon>
        <taxon>Pezizomycotina</taxon>
        <taxon>Dothideomycetes</taxon>
        <taxon>Pleosporomycetidae</taxon>
        <taxon>Pleosporales</taxon>
        <taxon>Pleosporineae</taxon>
        <taxon>Didymellaceae</taxon>
        <taxon>Didymella</taxon>
    </lineage>
</organism>
<feature type="compositionally biased region" description="Basic and acidic residues" evidence="1">
    <location>
        <begin position="42"/>
        <end position="64"/>
    </location>
</feature>
<feature type="region of interest" description="Disordered" evidence="1">
    <location>
        <begin position="76"/>
        <end position="95"/>
    </location>
</feature>
<comment type="caution">
    <text evidence="2">The sequence shown here is derived from an EMBL/GenBank/DDBJ whole genome shotgun (WGS) entry which is preliminary data.</text>
</comment>
<accession>A0A9W9DBW6</accession>
<evidence type="ECO:0000313" key="3">
    <source>
        <dbReference type="Proteomes" id="UP001140510"/>
    </source>
</evidence>
<evidence type="ECO:0000313" key="2">
    <source>
        <dbReference type="EMBL" id="KAJ4412647.1"/>
    </source>
</evidence>
<dbReference type="Proteomes" id="UP001140510">
    <property type="component" value="Unassembled WGS sequence"/>
</dbReference>
<name>A0A9W9DBW6_9PLEO</name>